<evidence type="ECO:0008006" key="3">
    <source>
        <dbReference type="Google" id="ProtNLM"/>
    </source>
</evidence>
<reference evidence="1" key="1">
    <citation type="journal article" date="2021" name="Open Biol.">
        <title>Shared evolutionary footprints suggest mitochondrial oxidative damage underlies multiple complex I losses in fungi.</title>
        <authorList>
            <person name="Schikora-Tamarit M.A."/>
            <person name="Marcet-Houben M."/>
            <person name="Nosek J."/>
            <person name="Gabaldon T."/>
        </authorList>
    </citation>
    <scope>NUCLEOTIDE SEQUENCE</scope>
    <source>
        <strain evidence="1">CBS6341</strain>
    </source>
</reference>
<evidence type="ECO:0000313" key="1">
    <source>
        <dbReference type="EMBL" id="KAH3676299.1"/>
    </source>
</evidence>
<dbReference type="Gene3D" id="3.90.180.10">
    <property type="entry name" value="Medium-chain alcohol dehydrogenases, catalytic domain"/>
    <property type="match status" value="1"/>
</dbReference>
<dbReference type="InterPro" id="IPR036291">
    <property type="entry name" value="NAD(P)-bd_dom_sf"/>
</dbReference>
<proteinExistence type="predicted"/>
<sequence length="339" mass="36945">MPKINAAVIIPAPTSKPVYKELQFAPTTDDDKTTVKVISTAIYHLVRARALGKHYSVSSDPTESLIGVDGVGIDESTNKLVYFANFGPGQGTFAERVNVSKRLIFPFPKSIKHDDYETIDRVAVLANGSIASHLSFSKRALNLDKIKDLTVLIVGATGTAGKIAIEISKLTYGAKTVYGVGRNFSKLQQLQNEVKILDDIVEVNEHVSEESLIAKFESLKDIDIVLDYTYGTLALSTLTALIKSRKDSTRLLQWINIGSIGGDPISIPAGVLRSQNFYLLGSGIGSVDFAALSGVFQTIVDDVSLGKVGSFFKAQSADSKNIVDEWENWDPAFKKTIRW</sequence>
<dbReference type="GO" id="GO:0016491">
    <property type="term" value="F:oxidoreductase activity"/>
    <property type="evidence" value="ECO:0007669"/>
    <property type="project" value="TreeGrafter"/>
</dbReference>
<dbReference type="InterPro" id="IPR051397">
    <property type="entry name" value="Zn-ADH-like_protein"/>
</dbReference>
<protein>
    <recommendedName>
        <fullName evidence="3">GroES-like protein</fullName>
    </recommendedName>
</protein>
<comment type="caution">
    <text evidence="1">The sequence shown here is derived from an EMBL/GenBank/DDBJ whole genome shotgun (WGS) entry which is preliminary data.</text>
</comment>
<dbReference type="Proteomes" id="UP000769528">
    <property type="component" value="Unassembled WGS sequence"/>
</dbReference>
<name>A0A9P8PRS7_9ASCO</name>
<evidence type="ECO:0000313" key="2">
    <source>
        <dbReference type="Proteomes" id="UP000769528"/>
    </source>
</evidence>
<dbReference type="EMBL" id="JAEUBF010000657">
    <property type="protein sequence ID" value="KAH3676299.1"/>
    <property type="molecule type" value="Genomic_DNA"/>
</dbReference>
<keyword evidence="2" id="KW-1185">Reference proteome</keyword>
<organism evidence="1 2">
    <name type="scientific">Wickerhamomyces mucosus</name>
    <dbReference type="NCBI Taxonomy" id="1378264"/>
    <lineage>
        <taxon>Eukaryota</taxon>
        <taxon>Fungi</taxon>
        <taxon>Dikarya</taxon>
        <taxon>Ascomycota</taxon>
        <taxon>Saccharomycotina</taxon>
        <taxon>Saccharomycetes</taxon>
        <taxon>Phaffomycetales</taxon>
        <taxon>Wickerhamomycetaceae</taxon>
        <taxon>Wickerhamomyces</taxon>
    </lineage>
</organism>
<dbReference type="AlphaFoldDB" id="A0A9P8PRS7"/>
<dbReference type="SUPFAM" id="SSF51735">
    <property type="entry name" value="NAD(P)-binding Rossmann-fold domains"/>
    <property type="match status" value="1"/>
</dbReference>
<accession>A0A9P8PRS7</accession>
<dbReference type="SUPFAM" id="SSF50129">
    <property type="entry name" value="GroES-like"/>
    <property type="match status" value="1"/>
</dbReference>
<dbReference type="InterPro" id="IPR011032">
    <property type="entry name" value="GroES-like_sf"/>
</dbReference>
<dbReference type="OrthoDB" id="809632at2759"/>
<dbReference type="PANTHER" id="PTHR43677:SF11">
    <property type="entry name" value="ZINC-CONTAINING ALCOHOL DEHYDROGENASE"/>
    <property type="match status" value="1"/>
</dbReference>
<dbReference type="PANTHER" id="PTHR43677">
    <property type="entry name" value="SHORT-CHAIN DEHYDROGENASE/REDUCTASE"/>
    <property type="match status" value="1"/>
</dbReference>
<reference evidence="1" key="2">
    <citation type="submission" date="2021-01" db="EMBL/GenBank/DDBJ databases">
        <authorList>
            <person name="Schikora-Tamarit M.A."/>
        </authorList>
    </citation>
    <scope>NUCLEOTIDE SEQUENCE</scope>
    <source>
        <strain evidence="1">CBS6341</strain>
    </source>
</reference>
<gene>
    <name evidence="1" type="ORF">WICMUC_002095</name>
</gene>